<dbReference type="InterPro" id="IPR001304">
    <property type="entry name" value="C-type_lectin-like"/>
</dbReference>
<feature type="domain" description="C-type lectin" evidence="3">
    <location>
        <begin position="52"/>
        <end position="165"/>
    </location>
</feature>
<sequence>MRRTLCYHDAEVSNGPTRTALLLCLCSALGSAAAQSVPGQEAECPAPLWVQFRNRCYTFVHVTQSNLLSIELGRELCKDIGADIISISSQEENSFLVEMFKTKWKGPTEIFLGMFFDSDDNSLKWYDKSEVTFVNWGKIQLSDNNLDTCVKMDTQSGRWDITDCDGFTESSVLCKYKKAVMITLIMTFITIALVLSIVVILLHKRRSALHRAELLPYSDDAVLVDTMEREDYA</sequence>
<feature type="signal peptide" evidence="2">
    <location>
        <begin position="1"/>
        <end position="34"/>
    </location>
</feature>
<reference evidence="4" key="1">
    <citation type="thesis" date="2020" institute="ProQuest LLC" country="789 East Eisenhower Parkway, Ann Arbor, MI, USA">
        <title>Comparative Genomics and Chromosome Evolution.</title>
        <authorList>
            <person name="Mudd A.B."/>
        </authorList>
    </citation>
    <scope>NUCLEOTIDE SEQUENCE</scope>
    <source>
        <strain evidence="4">237g6f4</strain>
        <tissue evidence="4">Blood</tissue>
    </source>
</reference>
<keyword evidence="1" id="KW-0472">Membrane</keyword>
<dbReference type="Gene3D" id="3.10.100.10">
    <property type="entry name" value="Mannose-Binding Protein A, subunit A"/>
    <property type="match status" value="1"/>
</dbReference>
<keyword evidence="1" id="KW-0812">Transmembrane</keyword>
<dbReference type="Proteomes" id="UP000824782">
    <property type="component" value="Unassembled WGS sequence"/>
</dbReference>
<feature type="transmembrane region" description="Helical" evidence="1">
    <location>
        <begin position="179"/>
        <end position="202"/>
    </location>
</feature>
<dbReference type="Pfam" id="PF00059">
    <property type="entry name" value="Lectin_C"/>
    <property type="match status" value="1"/>
</dbReference>
<proteinExistence type="predicted"/>
<dbReference type="PANTHER" id="PTHR22803">
    <property type="entry name" value="MANNOSE, PHOSPHOLIPASE, LECTIN RECEPTOR RELATED"/>
    <property type="match status" value="1"/>
</dbReference>
<dbReference type="CDD" id="cd00037">
    <property type="entry name" value="CLECT"/>
    <property type="match status" value="1"/>
</dbReference>
<dbReference type="SMART" id="SM00034">
    <property type="entry name" value="CLECT"/>
    <property type="match status" value="1"/>
</dbReference>
<organism evidence="4 5">
    <name type="scientific">Engystomops pustulosus</name>
    <name type="common">Tungara frog</name>
    <name type="synonym">Physalaemus pustulosus</name>
    <dbReference type="NCBI Taxonomy" id="76066"/>
    <lineage>
        <taxon>Eukaryota</taxon>
        <taxon>Metazoa</taxon>
        <taxon>Chordata</taxon>
        <taxon>Craniata</taxon>
        <taxon>Vertebrata</taxon>
        <taxon>Euteleostomi</taxon>
        <taxon>Amphibia</taxon>
        <taxon>Batrachia</taxon>
        <taxon>Anura</taxon>
        <taxon>Neobatrachia</taxon>
        <taxon>Hyloidea</taxon>
        <taxon>Leptodactylidae</taxon>
        <taxon>Leiuperinae</taxon>
        <taxon>Engystomops</taxon>
    </lineage>
</organism>
<dbReference type="InterPro" id="IPR016187">
    <property type="entry name" value="CTDL_fold"/>
</dbReference>
<keyword evidence="2" id="KW-0732">Signal</keyword>
<keyword evidence="1" id="KW-1133">Transmembrane helix</keyword>
<dbReference type="EMBL" id="WNYA01000008">
    <property type="protein sequence ID" value="KAG8559860.1"/>
    <property type="molecule type" value="Genomic_DNA"/>
</dbReference>
<feature type="chain" id="PRO_5043451130" description="C-type lectin domain-containing protein" evidence="2">
    <location>
        <begin position="35"/>
        <end position="233"/>
    </location>
</feature>
<dbReference type="PROSITE" id="PS50041">
    <property type="entry name" value="C_TYPE_LECTIN_2"/>
    <property type="match status" value="1"/>
</dbReference>
<evidence type="ECO:0000256" key="1">
    <source>
        <dbReference type="SAM" id="Phobius"/>
    </source>
</evidence>
<dbReference type="SUPFAM" id="SSF56436">
    <property type="entry name" value="C-type lectin-like"/>
    <property type="match status" value="1"/>
</dbReference>
<accession>A0AAV7AK90</accession>
<dbReference type="InterPro" id="IPR050111">
    <property type="entry name" value="C-type_lectin/snaclec_domain"/>
</dbReference>
<comment type="caution">
    <text evidence="4">The sequence shown here is derived from an EMBL/GenBank/DDBJ whole genome shotgun (WGS) entry which is preliminary data.</text>
</comment>
<name>A0AAV7AK90_ENGPU</name>
<evidence type="ECO:0000313" key="4">
    <source>
        <dbReference type="EMBL" id="KAG8559860.1"/>
    </source>
</evidence>
<evidence type="ECO:0000313" key="5">
    <source>
        <dbReference type="Proteomes" id="UP000824782"/>
    </source>
</evidence>
<gene>
    <name evidence="4" type="ORF">GDO81_017478</name>
</gene>
<evidence type="ECO:0000259" key="3">
    <source>
        <dbReference type="PROSITE" id="PS50041"/>
    </source>
</evidence>
<dbReference type="AlphaFoldDB" id="A0AAV7AK90"/>
<dbReference type="InterPro" id="IPR016186">
    <property type="entry name" value="C-type_lectin-like/link_sf"/>
</dbReference>
<keyword evidence="5" id="KW-1185">Reference proteome</keyword>
<evidence type="ECO:0000256" key="2">
    <source>
        <dbReference type="SAM" id="SignalP"/>
    </source>
</evidence>
<protein>
    <recommendedName>
        <fullName evidence="3">C-type lectin domain-containing protein</fullName>
    </recommendedName>
</protein>